<feature type="region of interest" description="Disordered" evidence="10">
    <location>
        <begin position="354"/>
        <end position="415"/>
    </location>
</feature>
<evidence type="ECO:0000256" key="4">
    <source>
        <dbReference type="ARBA" id="ARBA00022763"/>
    </source>
</evidence>
<feature type="compositionally biased region" description="Basic residues" evidence="10">
    <location>
        <begin position="404"/>
        <end position="414"/>
    </location>
</feature>
<keyword evidence="7" id="KW-0804">Transcription</keyword>
<evidence type="ECO:0000313" key="11">
    <source>
        <dbReference type="EMBL" id="KAK4245518.1"/>
    </source>
</evidence>
<dbReference type="Pfam" id="PF08214">
    <property type="entry name" value="HAT_KAT11"/>
    <property type="match status" value="1"/>
</dbReference>
<dbReference type="PANTHER" id="PTHR31571">
    <property type="entry name" value="ALTERED INHERITANCE OF MITOCHONDRIA PROTEIN 6"/>
    <property type="match status" value="1"/>
</dbReference>
<comment type="caution">
    <text evidence="11">The sequence shown here is derived from an EMBL/GenBank/DDBJ whole genome shotgun (WGS) entry which is preliminary data.</text>
</comment>
<accession>A0AAN7CNQ3</accession>
<evidence type="ECO:0000256" key="9">
    <source>
        <dbReference type="ARBA" id="ARBA00048940"/>
    </source>
</evidence>
<dbReference type="InterPro" id="IPR051236">
    <property type="entry name" value="HAT_RTT109-like"/>
</dbReference>
<evidence type="ECO:0000256" key="2">
    <source>
        <dbReference type="ARBA" id="ARBA00013184"/>
    </source>
</evidence>
<evidence type="ECO:0000256" key="10">
    <source>
        <dbReference type="SAM" id="MobiDB-lite"/>
    </source>
</evidence>
<evidence type="ECO:0000256" key="1">
    <source>
        <dbReference type="ARBA" id="ARBA00004123"/>
    </source>
</evidence>
<dbReference type="PROSITE" id="PS51728">
    <property type="entry name" value="RTT109_HAT"/>
    <property type="match status" value="1"/>
</dbReference>
<feature type="region of interest" description="Disordered" evidence="10">
    <location>
        <begin position="35"/>
        <end position="60"/>
    </location>
</feature>
<comment type="catalytic activity">
    <reaction evidence="9">
        <text>L-lysyl-[histone] + acetyl-CoA = N(6)-acetyl-L-lysyl-[histone] + CoA + H(+)</text>
        <dbReference type="Rhea" id="RHEA:21992"/>
        <dbReference type="Rhea" id="RHEA-COMP:9845"/>
        <dbReference type="Rhea" id="RHEA-COMP:11338"/>
        <dbReference type="ChEBI" id="CHEBI:15378"/>
        <dbReference type="ChEBI" id="CHEBI:29969"/>
        <dbReference type="ChEBI" id="CHEBI:57287"/>
        <dbReference type="ChEBI" id="CHEBI:57288"/>
        <dbReference type="ChEBI" id="CHEBI:61930"/>
        <dbReference type="EC" id="2.3.1.48"/>
    </reaction>
    <physiologicalReaction direction="left-to-right" evidence="9">
        <dbReference type="Rhea" id="RHEA:21993"/>
    </physiologicalReaction>
</comment>
<keyword evidence="6" id="KW-0805">Transcription regulation</keyword>
<dbReference type="PANTHER" id="PTHR31571:SF2">
    <property type="entry name" value="HISTONE ACETYLTRANSFERASE RTT109"/>
    <property type="match status" value="1"/>
</dbReference>
<reference evidence="11" key="1">
    <citation type="journal article" date="2023" name="Mol. Phylogenet. Evol.">
        <title>Genome-scale phylogeny and comparative genomics of the fungal order Sordariales.</title>
        <authorList>
            <person name="Hensen N."/>
            <person name="Bonometti L."/>
            <person name="Westerberg I."/>
            <person name="Brannstrom I.O."/>
            <person name="Guillou S."/>
            <person name="Cros-Aarteil S."/>
            <person name="Calhoun S."/>
            <person name="Haridas S."/>
            <person name="Kuo A."/>
            <person name="Mondo S."/>
            <person name="Pangilinan J."/>
            <person name="Riley R."/>
            <person name="LaButti K."/>
            <person name="Andreopoulos B."/>
            <person name="Lipzen A."/>
            <person name="Chen C."/>
            <person name="Yan M."/>
            <person name="Daum C."/>
            <person name="Ng V."/>
            <person name="Clum A."/>
            <person name="Steindorff A."/>
            <person name="Ohm R.A."/>
            <person name="Martin F."/>
            <person name="Silar P."/>
            <person name="Natvig D.O."/>
            <person name="Lalanne C."/>
            <person name="Gautier V."/>
            <person name="Ament-Velasquez S.L."/>
            <person name="Kruys A."/>
            <person name="Hutchinson M.I."/>
            <person name="Powell A.J."/>
            <person name="Barry K."/>
            <person name="Miller A.N."/>
            <person name="Grigoriev I.V."/>
            <person name="Debuchy R."/>
            <person name="Gladieux P."/>
            <person name="Hiltunen Thoren M."/>
            <person name="Johannesson H."/>
        </authorList>
    </citation>
    <scope>NUCLEOTIDE SEQUENCE</scope>
    <source>
        <strain evidence="11">CBS 359.72</strain>
    </source>
</reference>
<evidence type="ECO:0000256" key="5">
    <source>
        <dbReference type="ARBA" id="ARBA00022990"/>
    </source>
</evidence>
<keyword evidence="5" id="KW-0007">Acetylation</keyword>
<proteinExistence type="predicted"/>
<organism evidence="11 12">
    <name type="scientific">Corynascus novoguineensis</name>
    <dbReference type="NCBI Taxonomy" id="1126955"/>
    <lineage>
        <taxon>Eukaryota</taxon>
        <taxon>Fungi</taxon>
        <taxon>Dikarya</taxon>
        <taxon>Ascomycota</taxon>
        <taxon>Pezizomycotina</taxon>
        <taxon>Sordariomycetes</taxon>
        <taxon>Sordariomycetidae</taxon>
        <taxon>Sordariales</taxon>
        <taxon>Chaetomiaceae</taxon>
        <taxon>Corynascus</taxon>
    </lineage>
</organism>
<feature type="region of interest" description="Disordered" evidence="10">
    <location>
        <begin position="1"/>
        <end position="22"/>
    </location>
</feature>
<gene>
    <name evidence="11" type="ORF">C7999DRAFT_34079</name>
</gene>
<dbReference type="EC" id="2.3.1.48" evidence="2"/>
<evidence type="ECO:0000256" key="6">
    <source>
        <dbReference type="ARBA" id="ARBA00023015"/>
    </source>
</evidence>
<dbReference type="GO" id="GO:0006355">
    <property type="term" value="P:regulation of DNA-templated transcription"/>
    <property type="evidence" value="ECO:0007669"/>
    <property type="project" value="InterPro"/>
</dbReference>
<evidence type="ECO:0000256" key="7">
    <source>
        <dbReference type="ARBA" id="ARBA00023163"/>
    </source>
</evidence>
<keyword evidence="3" id="KW-0808">Transferase</keyword>
<dbReference type="InterPro" id="IPR013178">
    <property type="entry name" value="Histone_AcTrfase_Rtt109/CBP"/>
</dbReference>
<dbReference type="GO" id="GO:0006974">
    <property type="term" value="P:DNA damage response"/>
    <property type="evidence" value="ECO:0007669"/>
    <property type="project" value="UniProtKB-KW"/>
</dbReference>
<reference evidence="11" key="2">
    <citation type="submission" date="2023-05" db="EMBL/GenBank/DDBJ databases">
        <authorList>
            <consortium name="Lawrence Berkeley National Laboratory"/>
            <person name="Steindorff A."/>
            <person name="Hensen N."/>
            <person name="Bonometti L."/>
            <person name="Westerberg I."/>
            <person name="Brannstrom I.O."/>
            <person name="Guillou S."/>
            <person name="Cros-Aarteil S."/>
            <person name="Calhoun S."/>
            <person name="Haridas S."/>
            <person name="Kuo A."/>
            <person name="Mondo S."/>
            <person name="Pangilinan J."/>
            <person name="Riley R."/>
            <person name="Labutti K."/>
            <person name="Andreopoulos B."/>
            <person name="Lipzen A."/>
            <person name="Chen C."/>
            <person name="Yanf M."/>
            <person name="Daum C."/>
            <person name="Ng V."/>
            <person name="Clum A."/>
            <person name="Ohm R."/>
            <person name="Martin F."/>
            <person name="Silar P."/>
            <person name="Natvig D."/>
            <person name="Lalanne C."/>
            <person name="Gautier V."/>
            <person name="Ament-Velasquez S.L."/>
            <person name="Kruys A."/>
            <person name="Hutchinson M.I."/>
            <person name="Powell A.J."/>
            <person name="Barry K."/>
            <person name="Miller A.N."/>
            <person name="Grigoriev I.V."/>
            <person name="Debuchy R."/>
            <person name="Gladieux P."/>
            <person name="Thoren M.H."/>
            <person name="Johannesson H."/>
        </authorList>
    </citation>
    <scope>NUCLEOTIDE SEQUENCE</scope>
    <source>
        <strain evidence="11">CBS 359.72</strain>
    </source>
</reference>
<name>A0AAN7CNQ3_9PEZI</name>
<evidence type="ECO:0000313" key="12">
    <source>
        <dbReference type="Proteomes" id="UP001303647"/>
    </source>
</evidence>
<dbReference type="SMART" id="SM01250">
    <property type="entry name" value="KAT11"/>
    <property type="match status" value="1"/>
</dbReference>
<dbReference type="EMBL" id="MU857698">
    <property type="protein sequence ID" value="KAK4245518.1"/>
    <property type="molecule type" value="Genomic_DNA"/>
</dbReference>
<comment type="subcellular location">
    <subcellularLocation>
        <location evidence="1">Nucleus</location>
    </subcellularLocation>
</comment>
<evidence type="ECO:0000256" key="8">
    <source>
        <dbReference type="ARBA" id="ARBA00023242"/>
    </source>
</evidence>
<sequence>MASAPKHATGSTGAAGSSSLRDRLAAVLPQGHKFGVHHLSTPPTRAEPLCAAPPGRRPDKTYRESHFLAVSIRPREHAVAGSKRASPGADQAKEPESKKRTLVFALEVFIFTTAYQTTLFVSKADSTGYLHLLDLPEGAPSPIRQVCATFLAYLLDHRRRNHIQSVVNLFARAQAQYLFPGSVKNKGKHVLDDRGLVRWWCKVLNPLMEGLSKEPWAGTRGYLLVPGLEDVETRAFIPRTAASLGNWVIGHPLEQISHYTRDLNGVPPRCLIPGYPDDPKSRFRDELDEEVSKQKQDIGAWRSVKTLDQFWEMMAFRQECSSGRLTGFIWLVFDPIQSPLPSCFKTVTPTNPHTTSTITCNPSISRDMPPTPSRKRVEVSSHIPHLSPLKAPASPSTLASQSSKTRRKKTKKKLSGLVVPRTPKIKTEARSYLTNRPTATAYYYWPPEARGDKLVQETEYKRIVELLLHLDFSTLDKAVGSSRRWLNEVAIGGSAEGGDVVGRASIAALAPANGAAPGTVNGTVTNLTGLIRRKNAPSSADSDAGRTLPPAVKKSAELATEAVPKVNVLGGSIVRKEKKEVGDQ</sequence>
<dbReference type="GO" id="GO:0032931">
    <property type="term" value="F:histone H3K56 acetyltransferase activity"/>
    <property type="evidence" value="ECO:0007669"/>
    <property type="project" value="TreeGrafter"/>
</dbReference>
<keyword evidence="8" id="KW-0539">Nucleus</keyword>
<dbReference type="Proteomes" id="UP001303647">
    <property type="component" value="Unassembled WGS sequence"/>
</dbReference>
<keyword evidence="12" id="KW-1185">Reference proteome</keyword>
<dbReference type="InterPro" id="IPR016849">
    <property type="entry name" value="Rtt109"/>
</dbReference>
<dbReference type="GO" id="GO:0005634">
    <property type="term" value="C:nucleus"/>
    <property type="evidence" value="ECO:0007669"/>
    <property type="project" value="UniProtKB-SubCell"/>
</dbReference>
<dbReference type="AlphaFoldDB" id="A0AAN7CNQ3"/>
<protein>
    <recommendedName>
        <fullName evidence="2">histone acetyltransferase</fullName>
        <ecNumber evidence="2">2.3.1.48</ecNumber>
    </recommendedName>
</protein>
<evidence type="ECO:0000256" key="3">
    <source>
        <dbReference type="ARBA" id="ARBA00022679"/>
    </source>
</evidence>
<keyword evidence="4" id="KW-0227">DNA damage</keyword>
<feature type="compositionally biased region" description="Low complexity" evidence="10">
    <location>
        <begin position="8"/>
        <end position="19"/>
    </location>
</feature>